<dbReference type="CDD" id="cd06261">
    <property type="entry name" value="TM_PBP2"/>
    <property type="match status" value="1"/>
</dbReference>
<name>A0A8J3B7R2_9ACTN</name>
<evidence type="ECO:0000313" key="11">
    <source>
        <dbReference type="Proteomes" id="UP000649739"/>
    </source>
</evidence>
<dbReference type="InterPro" id="IPR000515">
    <property type="entry name" value="MetI-like"/>
</dbReference>
<keyword evidence="4 7" id="KW-0812">Transmembrane</keyword>
<reference evidence="10" key="1">
    <citation type="journal article" date="2014" name="Int. J. Syst. Evol. Microbiol.">
        <title>Complete genome sequence of Corynebacterium casei LMG S-19264T (=DSM 44701T), isolated from a smear-ripened cheese.</title>
        <authorList>
            <consortium name="US DOE Joint Genome Institute (JGI-PGF)"/>
            <person name="Walter F."/>
            <person name="Albersmeier A."/>
            <person name="Kalinowski J."/>
            <person name="Ruckert C."/>
        </authorList>
    </citation>
    <scope>NUCLEOTIDE SEQUENCE</scope>
    <source>
        <strain evidence="10">JCM 3090</strain>
    </source>
</reference>
<dbReference type="Pfam" id="PF00528">
    <property type="entry name" value="BPD_transp_1"/>
    <property type="match status" value="1"/>
</dbReference>
<comment type="caution">
    <text evidence="10">The sequence shown here is derived from an EMBL/GenBank/DDBJ whole genome shotgun (WGS) entry which is preliminary data.</text>
</comment>
<proteinExistence type="inferred from homology"/>
<feature type="transmembrane region" description="Helical" evidence="7">
    <location>
        <begin position="215"/>
        <end position="236"/>
    </location>
</feature>
<dbReference type="PANTHER" id="PTHR30151">
    <property type="entry name" value="ALKANE SULFONATE ABC TRANSPORTER-RELATED, MEMBRANE SUBUNIT"/>
    <property type="match status" value="1"/>
</dbReference>
<evidence type="ECO:0000256" key="6">
    <source>
        <dbReference type="ARBA" id="ARBA00023136"/>
    </source>
</evidence>
<accession>A0A8J3B7R2</accession>
<evidence type="ECO:0000256" key="3">
    <source>
        <dbReference type="ARBA" id="ARBA00022475"/>
    </source>
</evidence>
<keyword evidence="2 7" id="KW-0813">Transport</keyword>
<dbReference type="EMBL" id="BMQB01000001">
    <property type="protein sequence ID" value="GGJ79850.1"/>
    <property type="molecule type" value="Genomic_DNA"/>
</dbReference>
<dbReference type="GO" id="GO:0042918">
    <property type="term" value="P:alkanesulfonate transmembrane transport"/>
    <property type="evidence" value="ECO:0007669"/>
    <property type="project" value="UniProtKB-ARBA"/>
</dbReference>
<dbReference type="RefSeq" id="WP_189168515.1">
    <property type="nucleotide sequence ID" value="NZ_BMQB01000001.1"/>
</dbReference>
<keyword evidence="6 7" id="KW-0472">Membrane</keyword>
<feature type="transmembrane region" description="Helical" evidence="7">
    <location>
        <begin position="248"/>
        <end position="266"/>
    </location>
</feature>
<feature type="transmembrane region" description="Helical" evidence="7">
    <location>
        <begin position="93"/>
        <end position="116"/>
    </location>
</feature>
<comment type="similarity">
    <text evidence="7">Belongs to the binding-protein-dependent transport system permease family.</text>
</comment>
<keyword evidence="3" id="KW-1003">Cell membrane</keyword>
<evidence type="ECO:0000259" key="9">
    <source>
        <dbReference type="PROSITE" id="PS50928"/>
    </source>
</evidence>
<reference evidence="10" key="2">
    <citation type="submission" date="2020-09" db="EMBL/GenBank/DDBJ databases">
        <authorList>
            <person name="Sun Q."/>
            <person name="Ohkuma M."/>
        </authorList>
    </citation>
    <scope>NUCLEOTIDE SEQUENCE</scope>
    <source>
        <strain evidence="10">JCM 3090</strain>
    </source>
</reference>
<protein>
    <submittedName>
        <fullName evidence="10">ABC transporter permease</fullName>
    </submittedName>
</protein>
<dbReference type="AlphaFoldDB" id="A0A8J3B7R2"/>
<organism evidence="10 11">
    <name type="scientific">Pilimelia anulata</name>
    <dbReference type="NCBI Taxonomy" id="53371"/>
    <lineage>
        <taxon>Bacteria</taxon>
        <taxon>Bacillati</taxon>
        <taxon>Actinomycetota</taxon>
        <taxon>Actinomycetes</taxon>
        <taxon>Micromonosporales</taxon>
        <taxon>Micromonosporaceae</taxon>
        <taxon>Pilimelia</taxon>
    </lineage>
</organism>
<gene>
    <name evidence="10" type="primary">ssuC</name>
    <name evidence="10" type="ORF">GCM10010123_07080</name>
</gene>
<feature type="region of interest" description="Disordered" evidence="8">
    <location>
        <begin position="1"/>
        <end position="23"/>
    </location>
</feature>
<evidence type="ECO:0000313" key="10">
    <source>
        <dbReference type="EMBL" id="GGJ79850.1"/>
    </source>
</evidence>
<dbReference type="InterPro" id="IPR035906">
    <property type="entry name" value="MetI-like_sf"/>
</dbReference>
<feature type="transmembrane region" description="Helical" evidence="7">
    <location>
        <begin position="128"/>
        <end position="146"/>
    </location>
</feature>
<feature type="transmembrane region" description="Helical" evidence="7">
    <location>
        <begin position="35"/>
        <end position="52"/>
    </location>
</feature>
<dbReference type="Proteomes" id="UP000649739">
    <property type="component" value="Unassembled WGS sequence"/>
</dbReference>
<dbReference type="SUPFAM" id="SSF161098">
    <property type="entry name" value="MetI-like"/>
    <property type="match status" value="1"/>
</dbReference>
<dbReference type="Gene3D" id="1.10.3720.10">
    <property type="entry name" value="MetI-like"/>
    <property type="match status" value="1"/>
</dbReference>
<evidence type="ECO:0000256" key="1">
    <source>
        <dbReference type="ARBA" id="ARBA00004651"/>
    </source>
</evidence>
<feature type="domain" description="ABC transmembrane type-1" evidence="9">
    <location>
        <begin position="82"/>
        <end position="266"/>
    </location>
</feature>
<keyword evidence="11" id="KW-1185">Reference proteome</keyword>
<evidence type="ECO:0000256" key="4">
    <source>
        <dbReference type="ARBA" id="ARBA00022692"/>
    </source>
</evidence>
<evidence type="ECO:0000256" key="2">
    <source>
        <dbReference type="ARBA" id="ARBA00022448"/>
    </source>
</evidence>
<dbReference type="PANTHER" id="PTHR30151:SF38">
    <property type="entry name" value="ALIPHATIC SULFONATES TRANSPORT PERMEASE PROTEIN SSUC-RELATED"/>
    <property type="match status" value="1"/>
</dbReference>
<dbReference type="GO" id="GO:0005886">
    <property type="term" value="C:plasma membrane"/>
    <property type="evidence" value="ECO:0007669"/>
    <property type="project" value="UniProtKB-SubCell"/>
</dbReference>
<keyword evidence="5 7" id="KW-1133">Transmembrane helix</keyword>
<dbReference type="FunFam" id="1.10.3720.10:FF:000003">
    <property type="entry name" value="Aliphatic sulfonate ABC transporter permease"/>
    <property type="match status" value="1"/>
</dbReference>
<dbReference type="PROSITE" id="PS50928">
    <property type="entry name" value="ABC_TM1"/>
    <property type="match status" value="1"/>
</dbReference>
<evidence type="ECO:0000256" key="5">
    <source>
        <dbReference type="ARBA" id="ARBA00022989"/>
    </source>
</evidence>
<comment type="subcellular location">
    <subcellularLocation>
        <location evidence="1 7">Cell membrane</location>
        <topology evidence="1 7">Multi-pass membrane protein</topology>
    </subcellularLocation>
</comment>
<feature type="transmembrane region" description="Helical" evidence="7">
    <location>
        <begin position="152"/>
        <end position="171"/>
    </location>
</feature>
<sequence length="283" mass="29690">MSSTVLDPPLVPAAAPPAAARPPGAARRLGRRLIGLRKLTGLVAVLLAWQWGTAHGDAWGAMTPSPAEVGAAAAELLRSGELADHLAVSLGRVGAGLAIGLGAGLLLGLGAGLLRLVEDVVDAPLQALRMLPHLALLPLFIIWFGIGEQSKVTLIAVGAVFPLYLNVLHGIRGVDERLVESARSCGVRGPALVRRVILPGALPQILIGLRQALGVGWLGLVVAELVNAEAGIGFLLNDAKEFLRTDKIFVVLVLYALFGVATDQLVRFVERRALAWRRGFAGE</sequence>
<evidence type="ECO:0000256" key="8">
    <source>
        <dbReference type="SAM" id="MobiDB-lite"/>
    </source>
</evidence>
<evidence type="ECO:0000256" key="7">
    <source>
        <dbReference type="RuleBase" id="RU363032"/>
    </source>
</evidence>